<organism evidence="2 3">
    <name type="scientific">Corallococcus macrosporus</name>
    <dbReference type="NCBI Taxonomy" id="35"/>
    <lineage>
        <taxon>Bacteria</taxon>
        <taxon>Pseudomonadati</taxon>
        <taxon>Myxococcota</taxon>
        <taxon>Myxococcia</taxon>
        <taxon>Myxococcales</taxon>
        <taxon>Cystobacterineae</taxon>
        <taxon>Myxococcaceae</taxon>
        <taxon>Corallococcus</taxon>
    </lineage>
</organism>
<feature type="chain" id="PRO_5046816994" description="Lipoprotein" evidence="1">
    <location>
        <begin position="19"/>
        <end position="208"/>
    </location>
</feature>
<dbReference type="Proteomes" id="UP000664052">
    <property type="component" value="Unassembled WGS sequence"/>
</dbReference>
<feature type="signal peptide" evidence="1">
    <location>
        <begin position="1"/>
        <end position="18"/>
    </location>
</feature>
<keyword evidence="3" id="KW-1185">Reference proteome</keyword>
<evidence type="ECO:0000313" key="2">
    <source>
        <dbReference type="EMBL" id="MBN8228107.1"/>
    </source>
</evidence>
<reference evidence="2 3" key="1">
    <citation type="submission" date="2021-02" db="EMBL/GenBank/DDBJ databases">
        <title>De Novo genome assembly of isolated myxobacteria.</title>
        <authorList>
            <person name="Stevens D.C."/>
        </authorList>
    </citation>
    <scope>NUCLEOTIDE SEQUENCE [LARGE SCALE GENOMIC DNA]</scope>
    <source>
        <strain evidence="2 3">ATCC 29039</strain>
    </source>
</reference>
<gene>
    <name evidence="2" type="ORF">JYK02_11370</name>
</gene>
<evidence type="ECO:0000256" key="1">
    <source>
        <dbReference type="SAM" id="SignalP"/>
    </source>
</evidence>
<keyword evidence="1" id="KW-0732">Signal</keyword>
<evidence type="ECO:0008006" key="4">
    <source>
        <dbReference type="Google" id="ProtNLM"/>
    </source>
</evidence>
<dbReference type="EMBL" id="JAFIMU010000006">
    <property type="protein sequence ID" value="MBN8228107.1"/>
    <property type="molecule type" value="Genomic_DNA"/>
</dbReference>
<protein>
    <recommendedName>
        <fullName evidence="4">Lipoprotein</fullName>
    </recommendedName>
</protein>
<sequence>MRFLPSAAFVFAASLATACGGPLEEAQVDDSSVADESIASQEQGMDESCVNPGVVLAQPDGAAVTAVHPSCGYLDAAAASNDSSYDQTDCPNRFVTEVSGLGGKFAQPFVEVIPASSNVGESACKGVAIIGSAFGYKNSLWYSMGSVTTTGNWIPPGVFFPNGLCILRVNIGSGGTGYSKIRVTGVGAALGAFKTRVRTGVRLGTSSC</sequence>
<name>A0ABS3DBR8_9BACT</name>
<dbReference type="RefSeq" id="WP_207050946.1">
    <property type="nucleotide sequence ID" value="NZ_JAFIMU010000006.1"/>
</dbReference>
<proteinExistence type="predicted"/>
<evidence type="ECO:0000313" key="3">
    <source>
        <dbReference type="Proteomes" id="UP000664052"/>
    </source>
</evidence>
<accession>A0ABS3DBR8</accession>
<comment type="caution">
    <text evidence="2">The sequence shown here is derived from an EMBL/GenBank/DDBJ whole genome shotgun (WGS) entry which is preliminary data.</text>
</comment>
<dbReference type="PROSITE" id="PS51257">
    <property type="entry name" value="PROKAR_LIPOPROTEIN"/>
    <property type="match status" value="1"/>
</dbReference>